<organism evidence="2 3">
    <name type="scientific">Heterocephalus glaber</name>
    <name type="common">Naked mole rat</name>
    <dbReference type="NCBI Taxonomy" id="10181"/>
    <lineage>
        <taxon>Eukaryota</taxon>
        <taxon>Metazoa</taxon>
        <taxon>Chordata</taxon>
        <taxon>Craniata</taxon>
        <taxon>Vertebrata</taxon>
        <taxon>Euteleostomi</taxon>
        <taxon>Mammalia</taxon>
        <taxon>Eutheria</taxon>
        <taxon>Euarchontoglires</taxon>
        <taxon>Glires</taxon>
        <taxon>Rodentia</taxon>
        <taxon>Hystricomorpha</taxon>
        <taxon>Bathyergidae</taxon>
        <taxon>Heterocephalus</taxon>
    </lineage>
</organism>
<evidence type="ECO:0000313" key="3">
    <source>
        <dbReference type="RefSeq" id="XP_004858994.1"/>
    </source>
</evidence>
<dbReference type="PANTHER" id="PTHR22045:SF6">
    <property type="entry name" value="PROLINE AND SERINE-RICH PROTEIN 3"/>
    <property type="match status" value="1"/>
</dbReference>
<feature type="compositionally biased region" description="Low complexity" evidence="1">
    <location>
        <begin position="76"/>
        <end position="88"/>
    </location>
</feature>
<evidence type="ECO:0000256" key="1">
    <source>
        <dbReference type="SAM" id="MobiDB-lite"/>
    </source>
</evidence>
<feature type="region of interest" description="Disordered" evidence="1">
    <location>
        <begin position="256"/>
        <end position="283"/>
    </location>
</feature>
<dbReference type="InterPro" id="IPR037646">
    <property type="entry name" value="PROSER3"/>
</dbReference>
<protein>
    <submittedName>
        <fullName evidence="3">Proline and serine-rich protein 3 isoform X1</fullName>
    </submittedName>
</protein>
<feature type="compositionally biased region" description="Pro residues" evidence="1">
    <location>
        <begin position="398"/>
        <end position="411"/>
    </location>
</feature>
<dbReference type="AlphaFoldDB" id="A0AAX6PT97"/>
<keyword evidence="2" id="KW-1185">Reference proteome</keyword>
<dbReference type="RefSeq" id="XP_004858994.1">
    <property type="nucleotide sequence ID" value="XM_004858937.3"/>
</dbReference>
<feature type="region of interest" description="Disordered" evidence="1">
    <location>
        <begin position="398"/>
        <end position="481"/>
    </location>
</feature>
<gene>
    <name evidence="3" type="primary">Proser3</name>
</gene>
<name>A0AAX6PT97_HETGA</name>
<feature type="compositionally biased region" description="Polar residues" evidence="1">
    <location>
        <begin position="89"/>
        <end position="104"/>
    </location>
</feature>
<feature type="region of interest" description="Disordered" evidence="1">
    <location>
        <begin position="671"/>
        <end position="704"/>
    </location>
</feature>
<feature type="region of interest" description="Disordered" evidence="1">
    <location>
        <begin position="1"/>
        <end position="30"/>
    </location>
</feature>
<feature type="compositionally biased region" description="Polar residues" evidence="1">
    <location>
        <begin position="1"/>
        <end position="11"/>
    </location>
</feature>
<feature type="compositionally biased region" description="Low complexity" evidence="1">
    <location>
        <begin position="412"/>
        <end position="466"/>
    </location>
</feature>
<dbReference type="KEGG" id="hgl:101702363"/>
<proteinExistence type="predicted"/>
<dbReference type="PANTHER" id="PTHR22045">
    <property type="entry name" value="PROLINE AND SERINE-RICH PROTEIN 3"/>
    <property type="match status" value="1"/>
</dbReference>
<reference evidence="3" key="1">
    <citation type="submission" date="2025-08" db="UniProtKB">
        <authorList>
            <consortium name="RefSeq"/>
        </authorList>
    </citation>
    <scope>IDENTIFICATION</scope>
</reference>
<feature type="region of interest" description="Disordered" evidence="1">
    <location>
        <begin position="510"/>
        <end position="594"/>
    </location>
</feature>
<sequence>MRQIPLPQTTGGLERTKGESNTACQFSPSKTVPLRMVLRVKATTGYPAALSSQSSRLPQAPKVSANSPELFEEFWPSSSGTSSPPSTTEGQMDSSSPPTLTDSGESVVAKYINRFRQAQPTSREERQCTDPTPTDFWWLQTESSDPSSQLAAGPSKPEGRRSPAVPAPPKVASTSQAVAPLQKIKQSLNTWNSSLLDLETLSLQSRASRLLKRSKASISSSSLSPSDASYSSFPVSSSGLSPFSITFAPESIKDSGLRTAAAPAPAQAPIPAPAPASSQAPLRPEDDILYQWRQRRKLEQAQGVKGHGTWVLPQTPALATQPSAPAVTLGSLATQPTWVPLWGSVAQPSPPEAFYVERPPVPLESSPHIFWAPNTHGFFWTPQSSPWVSLGTAPPPPLASTPVPLAPPGPPASTSAPPVSSQTSLASIPAPLASSNSTPPTTAPTSSTTLQSPPTPEPSSSSQPENVGPKPRKARASGWEAAGQVTAAFEGPGAQLRGALGQVVTARLFSDSLEDTPPRREAPPLEVKATPSRARATPPRSESSCPSKVKTMPSPDESVLRQGKVTPSAKAGSPKPKVLPSPAERVSTLPEAPSPLLESGSLVAAAPPLSAIHHDPSEDLFSQAARLLEAAEDSDGSEFQDDPVLQVLRAQRAELRLQKRKVDSRLSLLMGHTEDLRSWSPPSKSPPRSPRRWLWREGTSFEAR</sequence>
<evidence type="ECO:0000313" key="2">
    <source>
        <dbReference type="Proteomes" id="UP000694906"/>
    </source>
</evidence>
<dbReference type="Proteomes" id="UP000694906">
    <property type="component" value="Unplaced"/>
</dbReference>
<dbReference type="CTD" id="148137"/>
<accession>A0AAX6PT97</accession>
<feature type="region of interest" description="Disordered" evidence="1">
    <location>
        <begin position="48"/>
        <end position="176"/>
    </location>
</feature>
<dbReference type="GeneID" id="101702363"/>
<feature type="compositionally biased region" description="Polar residues" evidence="1">
    <location>
        <begin position="19"/>
        <end position="30"/>
    </location>
</feature>
<feature type="compositionally biased region" description="Polar residues" evidence="1">
    <location>
        <begin position="140"/>
        <end position="150"/>
    </location>
</feature>